<dbReference type="InterPro" id="IPR002471">
    <property type="entry name" value="Pept_S9_AS"/>
</dbReference>
<reference evidence="4" key="1">
    <citation type="journal article" date="2023" name="Int. J. Syst. Evol. Microbiol.">
        <title>Sinisalibacter aestuarii sp. nov., isolated from estuarine sediment of the Arakawa River.</title>
        <authorList>
            <person name="Arafat S.T."/>
            <person name="Hirano S."/>
            <person name="Sato A."/>
            <person name="Takeuchi K."/>
            <person name="Yasuda T."/>
            <person name="Terahara T."/>
            <person name="Hamada M."/>
            <person name="Kobayashi T."/>
        </authorList>
    </citation>
    <scope>NUCLEOTIDE SEQUENCE</scope>
    <source>
        <strain evidence="4">B-399</strain>
    </source>
</reference>
<dbReference type="EMBL" id="BROH01000006">
    <property type="protein sequence ID" value="GKY88484.1"/>
    <property type="molecule type" value="Genomic_DNA"/>
</dbReference>
<evidence type="ECO:0000313" key="4">
    <source>
        <dbReference type="EMBL" id="GKY88484.1"/>
    </source>
</evidence>
<dbReference type="RefSeq" id="WP_281842522.1">
    <property type="nucleotide sequence ID" value="NZ_BROH01000006.1"/>
</dbReference>
<organism evidence="4 5">
    <name type="scientific">Sinisalibacter aestuarii</name>
    <dbReference type="NCBI Taxonomy" id="2949426"/>
    <lineage>
        <taxon>Bacteria</taxon>
        <taxon>Pseudomonadati</taxon>
        <taxon>Pseudomonadota</taxon>
        <taxon>Alphaproteobacteria</taxon>
        <taxon>Rhodobacterales</taxon>
        <taxon>Roseobacteraceae</taxon>
        <taxon>Sinisalibacter</taxon>
    </lineage>
</organism>
<dbReference type="SUPFAM" id="SSF53474">
    <property type="entry name" value="alpha/beta-Hydrolases"/>
    <property type="match status" value="1"/>
</dbReference>
<dbReference type="Pfam" id="PF12697">
    <property type="entry name" value="Abhydrolase_6"/>
    <property type="match status" value="1"/>
</dbReference>
<evidence type="ECO:0000313" key="5">
    <source>
        <dbReference type="Proteomes" id="UP001144205"/>
    </source>
</evidence>
<dbReference type="Proteomes" id="UP001144205">
    <property type="component" value="Unassembled WGS sequence"/>
</dbReference>
<keyword evidence="5" id="KW-1185">Reference proteome</keyword>
<protein>
    <submittedName>
        <fullName evidence="4">Alpha/beta hydrolase</fullName>
    </submittedName>
</protein>
<feature type="chain" id="PRO_5045637611" evidence="2">
    <location>
        <begin position="21"/>
        <end position="293"/>
    </location>
</feature>
<dbReference type="PROSITE" id="PS00708">
    <property type="entry name" value="PRO_ENDOPEP_SER"/>
    <property type="match status" value="1"/>
</dbReference>
<keyword evidence="2" id="KW-0732">Signal</keyword>
<feature type="signal peptide" evidence="2">
    <location>
        <begin position="1"/>
        <end position="20"/>
    </location>
</feature>
<evidence type="ECO:0000256" key="1">
    <source>
        <dbReference type="ARBA" id="ARBA00022801"/>
    </source>
</evidence>
<sequence length="293" mass="30092">MRTLTISTIALCALAAPALAQGMEEVVTIESPAGPFIGTLELPGGDPAPAVLLLHGFTGSRDELPTDAVPEGIFARTAERLAAAGYASLRIDFRGSGESTSDLTYADTTFDGQVADALAALSYLAGSPEVAGDDLFVIGWSQGGLVATATAGRSDLPDAVALWAAVADPMQTYGDLLGAEAMAAGLAAEDDAAITAALPWGADVTLKAGFFDGIESFDPRAEIASYSGPLLVAQGSLDTTVLPASADMLIGAHEGPETLWTAEMDHSFNAFVDDKTLEEMIAATIEFFDANAD</sequence>
<dbReference type="GO" id="GO:0016787">
    <property type="term" value="F:hydrolase activity"/>
    <property type="evidence" value="ECO:0007669"/>
    <property type="project" value="UniProtKB-KW"/>
</dbReference>
<dbReference type="InterPro" id="IPR000073">
    <property type="entry name" value="AB_hydrolase_1"/>
</dbReference>
<proteinExistence type="predicted"/>
<dbReference type="InterPro" id="IPR053145">
    <property type="entry name" value="AB_hydrolase_Est10"/>
</dbReference>
<name>A0ABQ5LU27_9RHOB</name>
<dbReference type="Gene3D" id="3.40.50.1820">
    <property type="entry name" value="alpha/beta hydrolase"/>
    <property type="match status" value="1"/>
</dbReference>
<dbReference type="InterPro" id="IPR029058">
    <property type="entry name" value="AB_hydrolase_fold"/>
</dbReference>
<dbReference type="PANTHER" id="PTHR43265">
    <property type="entry name" value="ESTERASE ESTD"/>
    <property type="match status" value="1"/>
</dbReference>
<accession>A0ABQ5LU27</accession>
<gene>
    <name evidence="4" type="ORF">STA1M1_23530</name>
</gene>
<keyword evidence="1 4" id="KW-0378">Hydrolase</keyword>
<feature type="domain" description="AB hydrolase-1" evidence="3">
    <location>
        <begin position="51"/>
        <end position="231"/>
    </location>
</feature>
<evidence type="ECO:0000259" key="3">
    <source>
        <dbReference type="Pfam" id="PF12697"/>
    </source>
</evidence>
<evidence type="ECO:0000256" key="2">
    <source>
        <dbReference type="SAM" id="SignalP"/>
    </source>
</evidence>
<dbReference type="PANTHER" id="PTHR43265:SF1">
    <property type="entry name" value="ESTERASE ESTD"/>
    <property type="match status" value="1"/>
</dbReference>
<comment type="caution">
    <text evidence="4">The sequence shown here is derived from an EMBL/GenBank/DDBJ whole genome shotgun (WGS) entry which is preliminary data.</text>
</comment>